<dbReference type="EC" id="2.7.11.1" evidence="1"/>
<feature type="domain" description="Protein kinase" evidence="7">
    <location>
        <begin position="22"/>
        <end position="323"/>
    </location>
</feature>
<evidence type="ECO:0000256" key="4">
    <source>
        <dbReference type="ARBA" id="ARBA00022741"/>
    </source>
</evidence>
<reference evidence="8 9" key="1">
    <citation type="submission" date="2024-06" db="EMBL/GenBank/DDBJ databases">
        <title>The Natural Products Discovery Center: Release of the First 8490 Sequenced Strains for Exploring Actinobacteria Biosynthetic Diversity.</title>
        <authorList>
            <person name="Kalkreuter E."/>
            <person name="Kautsar S.A."/>
            <person name="Yang D."/>
            <person name="Bader C.D."/>
            <person name="Teijaro C.N."/>
            <person name="Fluegel L."/>
            <person name="Davis C.M."/>
            <person name="Simpson J.R."/>
            <person name="Lauterbach L."/>
            <person name="Steele A.D."/>
            <person name="Gui C."/>
            <person name="Meng S."/>
            <person name="Li G."/>
            <person name="Viehrig K."/>
            <person name="Ye F."/>
            <person name="Su P."/>
            <person name="Kiefer A.F."/>
            <person name="Nichols A."/>
            <person name="Cepeda A.J."/>
            <person name="Yan W."/>
            <person name="Fan B."/>
            <person name="Jiang Y."/>
            <person name="Adhikari A."/>
            <person name="Zheng C.-J."/>
            <person name="Schuster L."/>
            <person name="Cowan T.M."/>
            <person name="Smanski M.J."/>
            <person name="Chevrette M.G."/>
            <person name="De Carvalho L.P.S."/>
            <person name="Shen B."/>
        </authorList>
    </citation>
    <scope>NUCLEOTIDE SEQUENCE [LARGE SCALE GENOMIC DNA]</scope>
    <source>
        <strain evidence="8 9">NPDC000155</strain>
    </source>
</reference>
<evidence type="ECO:0000256" key="6">
    <source>
        <dbReference type="ARBA" id="ARBA00022840"/>
    </source>
</evidence>
<protein>
    <recommendedName>
        <fullName evidence="1">non-specific serine/threonine protein kinase</fullName>
        <ecNumber evidence="1">2.7.11.1</ecNumber>
    </recommendedName>
</protein>
<dbReference type="SMART" id="SM00220">
    <property type="entry name" value="S_TKc"/>
    <property type="match status" value="1"/>
</dbReference>
<evidence type="ECO:0000256" key="2">
    <source>
        <dbReference type="ARBA" id="ARBA00022527"/>
    </source>
</evidence>
<evidence type="ECO:0000259" key="7">
    <source>
        <dbReference type="PROSITE" id="PS50011"/>
    </source>
</evidence>
<evidence type="ECO:0000313" key="8">
    <source>
        <dbReference type="EMBL" id="MER7375398.1"/>
    </source>
</evidence>
<organism evidence="8 9">
    <name type="scientific">Streptomyces lanatus</name>
    <dbReference type="NCBI Taxonomy" id="66900"/>
    <lineage>
        <taxon>Bacteria</taxon>
        <taxon>Bacillati</taxon>
        <taxon>Actinomycetota</taxon>
        <taxon>Actinomycetes</taxon>
        <taxon>Kitasatosporales</taxon>
        <taxon>Streptomycetaceae</taxon>
        <taxon>Streptomyces</taxon>
    </lineage>
</organism>
<dbReference type="Pfam" id="PF03995">
    <property type="entry name" value="Inhibitor_I36"/>
    <property type="match status" value="1"/>
</dbReference>
<dbReference type="PANTHER" id="PTHR43289">
    <property type="entry name" value="MITOGEN-ACTIVATED PROTEIN KINASE KINASE KINASE 20-RELATED"/>
    <property type="match status" value="1"/>
</dbReference>
<gene>
    <name evidence="8" type="ORF">ABT384_22455</name>
</gene>
<dbReference type="PANTHER" id="PTHR43289:SF6">
    <property type="entry name" value="SERINE_THREONINE-PROTEIN KINASE NEKL-3"/>
    <property type="match status" value="1"/>
</dbReference>
<dbReference type="GO" id="GO:0016301">
    <property type="term" value="F:kinase activity"/>
    <property type="evidence" value="ECO:0007669"/>
    <property type="project" value="UniProtKB-KW"/>
</dbReference>
<dbReference type="InterPro" id="IPR000719">
    <property type="entry name" value="Prot_kinase_dom"/>
</dbReference>
<evidence type="ECO:0000256" key="3">
    <source>
        <dbReference type="ARBA" id="ARBA00022679"/>
    </source>
</evidence>
<keyword evidence="6" id="KW-0067">ATP-binding</keyword>
<dbReference type="PROSITE" id="PS50011">
    <property type="entry name" value="PROTEIN_KINASE_DOM"/>
    <property type="match status" value="1"/>
</dbReference>
<comment type="caution">
    <text evidence="8">The sequence shown here is derived from an EMBL/GenBank/DDBJ whole genome shotgun (WGS) entry which is preliminary data.</text>
</comment>
<keyword evidence="5 8" id="KW-0418">Kinase</keyword>
<name>A0ABV1XUW5_9ACTN</name>
<dbReference type="InterPro" id="IPR011009">
    <property type="entry name" value="Kinase-like_dom_sf"/>
</dbReference>
<evidence type="ECO:0000256" key="5">
    <source>
        <dbReference type="ARBA" id="ARBA00022777"/>
    </source>
</evidence>
<dbReference type="Gene3D" id="1.10.510.10">
    <property type="entry name" value="Transferase(Phosphotransferase) domain 1"/>
    <property type="match status" value="1"/>
</dbReference>
<proteinExistence type="predicted"/>
<keyword evidence="4" id="KW-0547">Nucleotide-binding</keyword>
<keyword evidence="2" id="KW-0723">Serine/threonine-protein kinase</keyword>
<keyword evidence="9" id="KW-1185">Reference proteome</keyword>
<dbReference type="Proteomes" id="UP001486207">
    <property type="component" value="Unassembled WGS sequence"/>
</dbReference>
<dbReference type="EMBL" id="JBEPFB010000010">
    <property type="protein sequence ID" value="MER7375398.1"/>
    <property type="molecule type" value="Genomic_DNA"/>
</dbReference>
<accession>A0ABV1XUW5</accession>
<evidence type="ECO:0000313" key="9">
    <source>
        <dbReference type="Proteomes" id="UP001486207"/>
    </source>
</evidence>
<dbReference type="Pfam" id="PF00069">
    <property type="entry name" value="Pkinase"/>
    <property type="match status" value="1"/>
</dbReference>
<dbReference type="RefSeq" id="WP_190072486.1">
    <property type="nucleotide sequence ID" value="NZ_BNBM01000010.1"/>
</dbReference>
<evidence type="ECO:0000256" key="1">
    <source>
        <dbReference type="ARBA" id="ARBA00012513"/>
    </source>
</evidence>
<sequence>MTADAATPFTVAVPKGYRVGDWEVREPLACGSFASVYAARRVGGSPAEAALKFLPTGTRTPRQLRHLQELCRRETELLRRLRRPRLIRMYDTLTVDDPDRPHLDGATVLVLERAEGSLEQLLERQGGRRAAAVPGGPSLLAQICEGIAHLHHAGWIHGDLKPANVLLMADGSVRLADFNMASELQGTHAYAPAFASTDYSPPELLWAEVGEQGHCIRPTADIWAFGVLAHLVLTGAPPLPGATVGARRDAALRYADGRADLRLSPGLPAPWRQILTDCLAPTHTARAPHTARSLLRRVEKAAGKTRSPRLPRLKPRRGPHPVALGSLAAVAAGALATAGVLALREPAPQGYARCDRGDVCFFTEAGGQGEMCAWYEYDDDWLGGIITCDWAKGTTPKSAFNNGYDGDPLDDVQLFANTGKRKPIGCIQANKTVDFSDAGLPVRSHNWVPDC</sequence>
<dbReference type="SUPFAM" id="SSF56112">
    <property type="entry name" value="Protein kinase-like (PK-like)"/>
    <property type="match status" value="1"/>
</dbReference>
<dbReference type="Gene3D" id="3.30.200.20">
    <property type="entry name" value="Phosphorylase Kinase, domain 1"/>
    <property type="match status" value="1"/>
</dbReference>
<keyword evidence="3" id="KW-0808">Transferase</keyword>